<evidence type="ECO:0000313" key="2">
    <source>
        <dbReference type="Proteomes" id="UP000499080"/>
    </source>
</evidence>
<evidence type="ECO:0000313" key="1">
    <source>
        <dbReference type="EMBL" id="GBM18710.1"/>
    </source>
</evidence>
<protein>
    <submittedName>
        <fullName evidence="1">Uncharacterized protein</fullName>
    </submittedName>
</protein>
<proteinExistence type="predicted"/>
<dbReference type="AlphaFoldDB" id="A0A4Y2DPI3"/>
<sequence length="128" mass="14103">MGRDGDLRGSDEIQDLIPIDSRRRRMGSWKLHGQKSSSSLFSSSEKWLMVGVAWVKDPDAVHGTLRTRHLSGAVCVTAPTPVPATTAGSSFLDNYAHLNEEKEKIPNASLIKLLVIVRFFSLSAVRID</sequence>
<organism evidence="1 2">
    <name type="scientific">Araneus ventricosus</name>
    <name type="common">Orbweaver spider</name>
    <name type="synonym">Epeira ventricosa</name>
    <dbReference type="NCBI Taxonomy" id="182803"/>
    <lineage>
        <taxon>Eukaryota</taxon>
        <taxon>Metazoa</taxon>
        <taxon>Ecdysozoa</taxon>
        <taxon>Arthropoda</taxon>
        <taxon>Chelicerata</taxon>
        <taxon>Arachnida</taxon>
        <taxon>Araneae</taxon>
        <taxon>Araneomorphae</taxon>
        <taxon>Entelegynae</taxon>
        <taxon>Araneoidea</taxon>
        <taxon>Araneidae</taxon>
        <taxon>Araneus</taxon>
    </lineage>
</organism>
<dbReference type="Proteomes" id="UP000499080">
    <property type="component" value="Unassembled WGS sequence"/>
</dbReference>
<dbReference type="EMBL" id="BGPR01000409">
    <property type="protein sequence ID" value="GBM18710.1"/>
    <property type="molecule type" value="Genomic_DNA"/>
</dbReference>
<comment type="caution">
    <text evidence="1">The sequence shown here is derived from an EMBL/GenBank/DDBJ whole genome shotgun (WGS) entry which is preliminary data.</text>
</comment>
<accession>A0A4Y2DPI3</accession>
<keyword evidence="2" id="KW-1185">Reference proteome</keyword>
<gene>
    <name evidence="1" type="ORF">AVEN_9004_1</name>
</gene>
<name>A0A4Y2DPI3_ARAVE</name>
<reference evidence="1 2" key="1">
    <citation type="journal article" date="2019" name="Sci. Rep.">
        <title>Orb-weaving spider Araneus ventricosus genome elucidates the spidroin gene catalogue.</title>
        <authorList>
            <person name="Kono N."/>
            <person name="Nakamura H."/>
            <person name="Ohtoshi R."/>
            <person name="Moran D.A.P."/>
            <person name="Shinohara A."/>
            <person name="Yoshida Y."/>
            <person name="Fujiwara M."/>
            <person name="Mori M."/>
            <person name="Tomita M."/>
            <person name="Arakawa K."/>
        </authorList>
    </citation>
    <scope>NUCLEOTIDE SEQUENCE [LARGE SCALE GENOMIC DNA]</scope>
</reference>